<evidence type="ECO:0000256" key="1">
    <source>
        <dbReference type="SAM" id="MobiDB-lite"/>
    </source>
</evidence>
<organism evidence="3 4">
    <name type="scientific">Kibdelosporangium lantanae</name>
    <dbReference type="NCBI Taxonomy" id="1497396"/>
    <lineage>
        <taxon>Bacteria</taxon>
        <taxon>Bacillati</taxon>
        <taxon>Actinomycetota</taxon>
        <taxon>Actinomycetes</taxon>
        <taxon>Pseudonocardiales</taxon>
        <taxon>Pseudonocardiaceae</taxon>
        <taxon>Kibdelosporangium</taxon>
    </lineage>
</organism>
<protein>
    <submittedName>
        <fullName evidence="3">Uncharacterized protein</fullName>
    </submittedName>
</protein>
<feature type="compositionally biased region" description="Basic and acidic residues" evidence="1">
    <location>
        <begin position="144"/>
        <end position="160"/>
    </location>
</feature>
<evidence type="ECO:0000256" key="2">
    <source>
        <dbReference type="SAM" id="Phobius"/>
    </source>
</evidence>
<gene>
    <name evidence="3" type="ORF">ACFQ1S_24365</name>
</gene>
<feature type="transmembrane region" description="Helical" evidence="2">
    <location>
        <begin position="68"/>
        <end position="86"/>
    </location>
</feature>
<feature type="compositionally biased region" description="Basic and acidic residues" evidence="1">
    <location>
        <begin position="169"/>
        <end position="190"/>
    </location>
</feature>
<keyword evidence="2" id="KW-0812">Transmembrane</keyword>
<feature type="transmembrane region" description="Helical" evidence="2">
    <location>
        <begin position="106"/>
        <end position="130"/>
    </location>
</feature>
<reference evidence="4" key="1">
    <citation type="journal article" date="2019" name="Int. J. Syst. Evol. Microbiol.">
        <title>The Global Catalogue of Microorganisms (GCM) 10K type strain sequencing project: providing services to taxonomists for standard genome sequencing and annotation.</title>
        <authorList>
            <consortium name="The Broad Institute Genomics Platform"/>
            <consortium name="The Broad Institute Genome Sequencing Center for Infectious Disease"/>
            <person name="Wu L."/>
            <person name="Ma J."/>
        </authorList>
    </citation>
    <scope>NUCLEOTIDE SEQUENCE [LARGE SCALE GENOMIC DNA]</scope>
    <source>
        <strain evidence="4">JCM 31486</strain>
    </source>
</reference>
<dbReference type="Proteomes" id="UP001597045">
    <property type="component" value="Unassembled WGS sequence"/>
</dbReference>
<keyword evidence="2" id="KW-0472">Membrane</keyword>
<sequence length="211" mass="21959">MSTAGVPSRPRTLGIGLACCAAAIIVNVLIQLLSLVLSRAESSLWTSLLLGVVLAAALLLLTYRGYGLAYVALGGVIAYALIVRVIDVVVTTPTLTQSDISPEGMVVVWALTLLGYAQLVLLVLGAALAFGPGELTQGLGAVHVHPDAEGPRDPPEEPAHHVLAGLPAVERHADGEERAGQQRRDGRDEPPDAPDVPDCRHRSGHAAGATR</sequence>
<feature type="transmembrane region" description="Helical" evidence="2">
    <location>
        <begin position="12"/>
        <end position="37"/>
    </location>
</feature>
<comment type="caution">
    <text evidence="3">The sequence shown here is derived from an EMBL/GenBank/DDBJ whole genome shotgun (WGS) entry which is preliminary data.</text>
</comment>
<feature type="region of interest" description="Disordered" evidence="1">
    <location>
        <begin position="143"/>
        <end position="211"/>
    </location>
</feature>
<feature type="transmembrane region" description="Helical" evidence="2">
    <location>
        <begin position="43"/>
        <end position="61"/>
    </location>
</feature>
<evidence type="ECO:0000313" key="3">
    <source>
        <dbReference type="EMBL" id="MFD1048441.1"/>
    </source>
</evidence>
<dbReference type="EMBL" id="JBHTIS010001595">
    <property type="protein sequence ID" value="MFD1048441.1"/>
    <property type="molecule type" value="Genomic_DNA"/>
</dbReference>
<proteinExistence type="predicted"/>
<evidence type="ECO:0000313" key="4">
    <source>
        <dbReference type="Proteomes" id="UP001597045"/>
    </source>
</evidence>
<keyword evidence="4" id="KW-1185">Reference proteome</keyword>
<keyword evidence="2" id="KW-1133">Transmembrane helix</keyword>
<accession>A0ABW3MCT5</accession>
<name>A0ABW3MCT5_9PSEU</name>